<dbReference type="InterPro" id="IPR029000">
    <property type="entry name" value="Cyclophilin-like_dom_sf"/>
</dbReference>
<dbReference type="AlphaFoldDB" id="A0A1C7P2W9"/>
<proteinExistence type="predicted"/>
<dbReference type="EMBL" id="LGLV01000006">
    <property type="protein sequence ID" value="OBZ95615.1"/>
    <property type="molecule type" value="Genomic_DNA"/>
</dbReference>
<organism evidence="2 3">
    <name type="scientific">Pararhizobium polonicum</name>
    <dbReference type="NCBI Taxonomy" id="1612624"/>
    <lineage>
        <taxon>Bacteria</taxon>
        <taxon>Pseudomonadati</taxon>
        <taxon>Pseudomonadota</taxon>
        <taxon>Alphaproteobacteria</taxon>
        <taxon>Hyphomicrobiales</taxon>
        <taxon>Rhizobiaceae</taxon>
        <taxon>Rhizobium/Agrobacterium group</taxon>
        <taxon>Pararhizobium</taxon>
    </lineage>
</organism>
<evidence type="ECO:0000313" key="2">
    <source>
        <dbReference type="EMBL" id="OBZ95615.1"/>
    </source>
</evidence>
<dbReference type="Pfam" id="PF18050">
    <property type="entry name" value="Cyclophil_like2"/>
    <property type="match status" value="1"/>
</dbReference>
<evidence type="ECO:0000313" key="3">
    <source>
        <dbReference type="Proteomes" id="UP000093111"/>
    </source>
</evidence>
<gene>
    <name evidence="2" type="ORF">ADU59_09480</name>
</gene>
<dbReference type="SUPFAM" id="SSF50891">
    <property type="entry name" value="Cyclophilin-like"/>
    <property type="match status" value="1"/>
</dbReference>
<dbReference type="PATRIC" id="fig|1612624.7.peg.3437"/>
<sequence>MEGAAMTSTTIRRRTLLAGMGTSMILPGMGRAQQGRDPNWEKPTDVRIRLTFNDLVLIAALYDSPSARDLASMLPLSLKIEDYGSSEKIVRLPRKLIEDGSGPFGNERPGDLCYFKPWGNLALFYDDYRWDGLIRLGRFDGGYEALRVRGEYPVHIKRI</sequence>
<dbReference type="InterPro" id="IPR041183">
    <property type="entry name" value="Cyclophilin-like"/>
</dbReference>
<keyword evidence="3" id="KW-1185">Reference proteome</keyword>
<comment type="caution">
    <text evidence="2">The sequence shown here is derived from an EMBL/GenBank/DDBJ whole genome shotgun (WGS) entry which is preliminary data.</text>
</comment>
<reference evidence="2 3" key="1">
    <citation type="journal article" date="2016" name="Syst. Appl. Microbiol.">
        <title>Pararhizobium polonicum sp. nov. isolated from tumors on stone fruit rootstocks.</title>
        <authorList>
            <person name="Pulawska J."/>
            <person name="Kuzmanovic N."/>
            <person name="Willems A."/>
            <person name="Pothier J.F."/>
        </authorList>
    </citation>
    <scope>NUCLEOTIDE SEQUENCE [LARGE SCALE GENOMIC DNA]</scope>
    <source>
        <strain evidence="2 3">F5.1</strain>
    </source>
</reference>
<evidence type="ECO:0000259" key="1">
    <source>
        <dbReference type="Pfam" id="PF18050"/>
    </source>
</evidence>
<name>A0A1C7P2W9_9HYPH</name>
<dbReference type="STRING" id="1612624.ADU59_09480"/>
<feature type="domain" description="Cyclophilin-like" evidence="1">
    <location>
        <begin position="50"/>
        <end position="156"/>
    </location>
</feature>
<dbReference type="Proteomes" id="UP000093111">
    <property type="component" value="Unassembled WGS sequence"/>
</dbReference>
<protein>
    <submittedName>
        <fullName evidence="2">MFS transporter</fullName>
    </submittedName>
</protein>
<accession>A0A1C7P2W9</accession>
<dbReference type="Gene3D" id="2.40.100.20">
    <property type="match status" value="1"/>
</dbReference>
<dbReference type="OrthoDB" id="5298378at2"/>